<dbReference type="PANTHER" id="PTHR35372:SF2">
    <property type="entry name" value="SF3 HELICASE DOMAIN-CONTAINING PROTEIN"/>
    <property type="match status" value="1"/>
</dbReference>
<feature type="domain" description="SF3 helicase" evidence="5">
    <location>
        <begin position="436"/>
        <end position="595"/>
    </location>
</feature>
<dbReference type="InterPro" id="IPR027417">
    <property type="entry name" value="P-loop_NTPase"/>
</dbReference>
<accession>A0A517Y6N7</accession>
<dbReference type="Pfam" id="PF19263">
    <property type="entry name" value="DUF5906"/>
    <property type="match status" value="1"/>
</dbReference>
<evidence type="ECO:0000256" key="2">
    <source>
        <dbReference type="ARBA" id="ARBA00022801"/>
    </source>
</evidence>
<dbReference type="InterPro" id="IPR024385">
    <property type="entry name" value="DUF3854"/>
</dbReference>
<keyword evidence="3" id="KW-0067">ATP-binding</keyword>
<keyword evidence="2" id="KW-0378">Hydrolase</keyword>
<name>A0A517Y6N7_9BACT</name>
<dbReference type="KEGG" id="aagg:ETAA8_09570"/>
<reference evidence="6 7" key="1">
    <citation type="submission" date="2019-02" db="EMBL/GenBank/DDBJ databases">
        <title>Deep-cultivation of Planctomycetes and their phenomic and genomic characterization uncovers novel biology.</title>
        <authorList>
            <person name="Wiegand S."/>
            <person name="Jogler M."/>
            <person name="Boedeker C."/>
            <person name="Pinto D."/>
            <person name="Vollmers J."/>
            <person name="Rivas-Marin E."/>
            <person name="Kohn T."/>
            <person name="Peeters S.H."/>
            <person name="Heuer A."/>
            <person name="Rast P."/>
            <person name="Oberbeckmann S."/>
            <person name="Bunk B."/>
            <person name="Jeske O."/>
            <person name="Meyerdierks A."/>
            <person name="Storesund J.E."/>
            <person name="Kallscheuer N."/>
            <person name="Luecker S."/>
            <person name="Lage O.M."/>
            <person name="Pohl T."/>
            <person name="Merkel B.J."/>
            <person name="Hornburger P."/>
            <person name="Mueller R.-W."/>
            <person name="Bruemmer F."/>
            <person name="Labrenz M."/>
            <person name="Spormann A.M."/>
            <person name="Op den Camp H."/>
            <person name="Overmann J."/>
            <person name="Amann R."/>
            <person name="Jetten M.S.M."/>
            <person name="Mascher T."/>
            <person name="Medema M.H."/>
            <person name="Devos D.P."/>
            <person name="Kaster A.-K."/>
            <person name="Ovreas L."/>
            <person name="Rohde M."/>
            <person name="Galperin M.Y."/>
            <person name="Jogler C."/>
        </authorList>
    </citation>
    <scope>NUCLEOTIDE SEQUENCE [LARGE SCALE GENOMIC DNA]</scope>
    <source>
        <strain evidence="6 7">ETA_A8</strain>
    </source>
</reference>
<dbReference type="Proteomes" id="UP000315017">
    <property type="component" value="Chromosome"/>
</dbReference>
<dbReference type="OrthoDB" id="288091at2"/>
<proteinExistence type="predicted"/>
<organism evidence="6 7">
    <name type="scientific">Anatilimnocola aggregata</name>
    <dbReference type="NCBI Taxonomy" id="2528021"/>
    <lineage>
        <taxon>Bacteria</taxon>
        <taxon>Pseudomonadati</taxon>
        <taxon>Planctomycetota</taxon>
        <taxon>Planctomycetia</taxon>
        <taxon>Pirellulales</taxon>
        <taxon>Pirellulaceae</taxon>
        <taxon>Anatilimnocola</taxon>
    </lineage>
</organism>
<keyword evidence="1" id="KW-0547">Nucleotide-binding</keyword>
<dbReference type="InterPro" id="IPR045455">
    <property type="entry name" value="NrS-1_pol-like_helicase"/>
</dbReference>
<gene>
    <name evidence="6" type="ORF">ETAA8_09570</name>
</gene>
<evidence type="ECO:0000259" key="5">
    <source>
        <dbReference type="PROSITE" id="PS51206"/>
    </source>
</evidence>
<dbReference type="AlphaFoldDB" id="A0A517Y6N7"/>
<dbReference type="SUPFAM" id="SSF52540">
    <property type="entry name" value="P-loop containing nucleoside triphosphate hydrolases"/>
    <property type="match status" value="1"/>
</dbReference>
<sequence>MTAPRSPATASTQVADGKGLMPHHERELMEGSGLSAETIKAAGIYSEWTPAKLGRILKLDERWVKKLVPAIVFPFARADGSNGYSRVKPDNPRVDRNEKKIKYESPRGEPNQVYLPPGVADYLQDVRQELLFTEGEKKSAKATQEGFPCLGLVGVYGWKHAKQECLLPELAEIAWHGRKVFIAFDSDLEEKEGVQNAESRLAAALAAQGAIVRCLRIPHGIEGAKQGLDDLLVAAGDDGKRRLRQLIDDAIEPLPVAPDSEKLTASKLDPAIVAKQFLETGEQDGVYRVRFHRGGFVLWTAGRYVEIPPCEVRARLVNQINQDFNHLSTGITNNVLDQVKAQAILPVSYSPPCWLEQPNGCEAWEPRDLLATKNAIVHLPSFATVLNNPNEPILYSIPATPLFFSPAAIDFEFDPNAPSPEHWLQFMAQLWEDDQESVDMLQEWFGLCLTPDTSFQKILLILGPKRSGKGTLARVLRSVVGEYNCCGPTMSGLGTNFGLQSLLHKTVAIISDARLSGRTDSAVVTERLLSISGEDGIDVDRKHLPPVNSTKLLTRLMILTNELPRLGDSSGALAGRLIILRMTKSFYGAEDRKLTEKLLEERAGIMLWAIRGWRRLRERGYLLQPAAGDQMREQMEDLTSPVGHFVRERCELSPLVEEPTKSLYAAYVAWMLANNSKAVNDATFARDLYAACPAVRPVRRREGDKRWHTYVGVRLLSLEGF</sequence>
<dbReference type="EMBL" id="CP036274">
    <property type="protein sequence ID" value="QDU25885.1"/>
    <property type="molecule type" value="Genomic_DNA"/>
</dbReference>
<dbReference type="PANTHER" id="PTHR35372">
    <property type="entry name" value="ATP BINDING PROTEIN-RELATED"/>
    <property type="match status" value="1"/>
</dbReference>
<dbReference type="GO" id="GO:0005524">
    <property type="term" value="F:ATP binding"/>
    <property type="evidence" value="ECO:0007669"/>
    <property type="project" value="UniProtKB-KW"/>
</dbReference>
<evidence type="ECO:0000313" key="7">
    <source>
        <dbReference type="Proteomes" id="UP000315017"/>
    </source>
</evidence>
<evidence type="ECO:0000256" key="3">
    <source>
        <dbReference type="ARBA" id="ARBA00022840"/>
    </source>
</evidence>
<evidence type="ECO:0000313" key="6">
    <source>
        <dbReference type="EMBL" id="QDU25885.1"/>
    </source>
</evidence>
<dbReference type="Gene3D" id="3.40.50.300">
    <property type="entry name" value="P-loop containing nucleotide triphosphate hydrolases"/>
    <property type="match status" value="1"/>
</dbReference>
<evidence type="ECO:0000256" key="1">
    <source>
        <dbReference type="ARBA" id="ARBA00022741"/>
    </source>
</evidence>
<dbReference type="GO" id="GO:0016787">
    <property type="term" value="F:hydrolase activity"/>
    <property type="evidence" value="ECO:0007669"/>
    <property type="project" value="UniProtKB-KW"/>
</dbReference>
<feature type="region of interest" description="Disordered" evidence="4">
    <location>
        <begin position="1"/>
        <end position="22"/>
    </location>
</feature>
<keyword evidence="7" id="KW-1185">Reference proteome</keyword>
<dbReference type="InterPro" id="IPR006500">
    <property type="entry name" value="Helicase_put_C_phage/plasmid"/>
</dbReference>
<dbReference type="InterPro" id="IPR014015">
    <property type="entry name" value="Helicase_SF3_DNA-vir"/>
</dbReference>
<dbReference type="NCBIfam" id="TIGR01613">
    <property type="entry name" value="primase_Cterm"/>
    <property type="match status" value="1"/>
</dbReference>
<dbReference type="Pfam" id="PF12965">
    <property type="entry name" value="DUF3854"/>
    <property type="match status" value="1"/>
</dbReference>
<dbReference type="InterPro" id="IPR051620">
    <property type="entry name" value="ORF904-like_C"/>
</dbReference>
<protein>
    <recommendedName>
        <fullName evidence="5">SF3 helicase domain-containing protein</fullName>
    </recommendedName>
</protein>
<dbReference type="RefSeq" id="WP_145085553.1">
    <property type="nucleotide sequence ID" value="NZ_CP036274.1"/>
</dbReference>
<dbReference type="PROSITE" id="PS51206">
    <property type="entry name" value="SF3_HELICASE_1"/>
    <property type="match status" value="1"/>
</dbReference>
<evidence type="ECO:0000256" key="4">
    <source>
        <dbReference type="SAM" id="MobiDB-lite"/>
    </source>
</evidence>